<dbReference type="EMBL" id="JAESIY010000002">
    <property type="protein sequence ID" value="MBL3655445.1"/>
    <property type="molecule type" value="Genomic_DNA"/>
</dbReference>
<organism evidence="2 3">
    <name type="scientific">Fulvivirga sediminis</name>
    <dbReference type="NCBI Taxonomy" id="2803949"/>
    <lineage>
        <taxon>Bacteria</taxon>
        <taxon>Pseudomonadati</taxon>
        <taxon>Bacteroidota</taxon>
        <taxon>Cytophagia</taxon>
        <taxon>Cytophagales</taxon>
        <taxon>Fulvivirgaceae</taxon>
        <taxon>Fulvivirga</taxon>
    </lineage>
</organism>
<feature type="compositionally biased region" description="Basic and acidic residues" evidence="1">
    <location>
        <begin position="23"/>
        <end position="42"/>
    </location>
</feature>
<sequence>MKKLLIILSLGFIIAACDNPKQTTEDDKDAVKGDTLNPREGEGEGDVGEGVYGQ</sequence>
<keyword evidence="3" id="KW-1185">Reference proteome</keyword>
<proteinExistence type="predicted"/>
<dbReference type="Proteomes" id="UP000659388">
    <property type="component" value="Unassembled WGS sequence"/>
</dbReference>
<dbReference type="PROSITE" id="PS51257">
    <property type="entry name" value="PROKAR_LIPOPROTEIN"/>
    <property type="match status" value="1"/>
</dbReference>
<feature type="region of interest" description="Disordered" evidence="1">
    <location>
        <begin position="21"/>
        <end position="54"/>
    </location>
</feature>
<evidence type="ECO:0000256" key="1">
    <source>
        <dbReference type="SAM" id="MobiDB-lite"/>
    </source>
</evidence>
<accession>A0A937F491</accession>
<dbReference type="RefSeq" id="WP_202243115.1">
    <property type="nucleotide sequence ID" value="NZ_JAESIY010000002.1"/>
</dbReference>
<evidence type="ECO:0000313" key="2">
    <source>
        <dbReference type="EMBL" id="MBL3655445.1"/>
    </source>
</evidence>
<gene>
    <name evidence="2" type="ORF">JL102_04835</name>
</gene>
<name>A0A937F491_9BACT</name>
<reference evidence="2" key="1">
    <citation type="submission" date="2021-01" db="EMBL/GenBank/DDBJ databases">
        <title>Fulvivirga kasyanovii gen. nov., sp nov., a novel member of the phylum Bacteroidetes isolated from seawater in a mussel farm.</title>
        <authorList>
            <person name="Zhao L.-H."/>
            <person name="Wang Z.-J."/>
        </authorList>
    </citation>
    <scope>NUCLEOTIDE SEQUENCE</scope>
    <source>
        <strain evidence="2">2943</strain>
    </source>
</reference>
<evidence type="ECO:0000313" key="3">
    <source>
        <dbReference type="Proteomes" id="UP000659388"/>
    </source>
</evidence>
<dbReference type="AlphaFoldDB" id="A0A937F491"/>
<protein>
    <submittedName>
        <fullName evidence="2">Uncharacterized protein</fullName>
    </submittedName>
</protein>
<comment type="caution">
    <text evidence="2">The sequence shown here is derived from an EMBL/GenBank/DDBJ whole genome shotgun (WGS) entry which is preliminary data.</text>
</comment>